<dbReference type="InterPro" id="IPR052271">
    <property type="entry name" value="GDPD-Related"/>
</dbReference>
<evidence type="ECO:0000256" key="7">
    <source>
        <dbReference type="ARBA" id="ARBA00023136"/>
    </source>
</evidence>
<keyword evidence="3 13" id="KW-0812">Transmembrane</keyword>
<reference evidence="15" key="1">
    <citation type="journal article" date="2014" name="Nat. Genet.">
        <title>Genome and transcriptome of the porcine whipworm Trichuris suis.</title>
        <authorList>
            <person name="Jex A.R."/>
            <person name="Nejsum P."/>
            <person name="Schwarz E.M."/>
            <person name="Hu L."/>
            <person name="Young N.D."/>
            <person name="Hall R.S."/>
            <person name="Korhonen P.K."/>
            <person name="Liao S."/>
            <person name="Thamsborg S."/>
            <person name="Xia J."/>
            <person name="Xu P."/>
            <person name="Wang S."/>
            <person name="Scheerlinck J.P."/>
            <person name="Hofmann A."/>
            <person name="Sternberg P.W."/>
            <person name="Wang J."/>
            <person name="Gasser R.B."/>
        </authorList>
    </citation>
    <scope>NUCLEOTIDE SEQUENCE [LARGE SCALE GENOMIC DNA]</scope>
    <source>
        <strain evidence="15">DCEP-RM93F</strain>
    </source>
</reference>
<sequence>MGTFVNVELMMLLAFCSYCFLSYVLLKSPFHWHQYPMMTFRAQNVAHRAGGGEAHENTLNAVLRFCTWKDDISKSIFNIYRSACNGADMVELDCQLTADGKVVVAHEDYLLRVAGVNEYISNLPYKKLPVMKKQVESETDPEVKSPETQNVEERRIPLLEEIFQSLRYLPINIDIKQDDEILINEVNRMVIEYEREESTVWGNEDEEISKKLYALNPKVHLFFSAKRVIRLLFLFYTGLLPFVPMKERFLEIPMLSAVSSYPEVRRKFGMFANLIMQMGDALLLSPVLFDHLSRRKIHVFLWVLNKEEQFKRAFELGATAVMTDYPTKLAEYLLHHPPKEPVEFPRLEAVAEGIEIAKKEVEAVAEGLEIAKKEVKSLCP</sequence>
<comment type="similarity">
    <text evidence="2">Belongs to the glycerophosphoryl diester phosphodiesterase family.</text>
</comment>
<evidence type="ECO:0000256" key="8">
    <source>
        <dbReference type="ARBA" id="ARBA00036083"/>
    </source>
</evidence>
<evidence type="ECO:0000256" key="11">
    <source>
        <dbReference type="ARBA" id="ARBA00048580"/>
    </source>
</evidence>
<evidence type="ECO:0000256" key="4">
    <source>
        <dbReference type="ARBA" id="ARBA00022801"/>
    </source>
</evidence>
<comment type="catalytic activity">
    <reaction evidence="8">
        <text>1-O-hexadecyl-sn-glycero-3-phosphocholine + H2O = 1-O-hexadecyl-sn-glycero-3-phosphate + choline + H(+)</text>
        <dbReference type="Rhea" id="RHEA:41143"/>
        <dbReference type="ChEBI" id="CHEBI:15354"/>
        <dbReference type="ChEBI" id="CHEBI:15377"/>
        <dbReference type="ChEBI" id="CHEBI:15378"/>
        <dbReference type="ChEBI" id="CHEBI:64496"/>
        <dbReference type="ChEBI" id="CHEBI:77580"/>
    </reaction>
    <physiologicalReaction direction="left-to-right" evidence="8">
        <dbReference type="Rhea" id="RHEA:41144"/>
    </physiologicalReaction>
</comment>
<dbReference type="GO" id="GO:0008081">
    <property type="term" value="F:phosphoric diester hydrolase activity"/>
    <property type="evidence" value="ECO:0007669"/>
    <property type="project" value="InterPro"/>
</dbReference>
<keyword evidence="6" id="KW-0443">Lipid metabolism</keyword>
<comment type="subcellular location">
    <subcellularLocation>
        <location evidence="1">Membrane</location>
    </subcellularLocation>
</comment>
<evidence type="ECO:0000313" key="15">
    <source>
        <dbReference type="EMBL" id="KFD68688.1"/>
    </source>
</evidence>
<evidence type="ECO:0000256" key="2">
    <source>
        <dbReference type="ARBA" id="ARBA00007277"/>
    </source>
</evidence>
<feature type="transmembrane region" description="Helical" evidence="13">
    <location>
        <begin position="6"/>
        <end position="26"/>
    </location>
</feature>
<comment type="catalytic activity">
    <reaction evidence="11">
        <text>1-O-(1Z-octadecenyl)-sn-glycero-3-phospho-N-hexadecanoyl-ethanolamine + H2O = 1-O-(1Z-octadecenyl)-sn-glycero-3-phosphate + N-hexadecanoylethanolamine + H(+)</text>
        <dbReference type="Rhea" id="RHEA:53184"/>
        <dbReference type="ChEBI" id="CHEBI:15377"/>
        <dbReference type="ChEBI" id="CHEBI:15378"/>
        <dbReference type="ChEBI" id="CHEBI:71464"/>
        <dbReference type="ChEBI" id="CHEBI:137009"/>
        <dbReference type="ChEBI" id="CHEBI:137017"/>
    </reaction>
    <physiologicalReaction direction="left-to-right" evidence="11">
        <dbReference type="Rhea" id="RHEA:53185"/>
    </physiologicalReaction>
</comment>
<keyword evidence="7 13" id="KW-0472">Membrane</keyword>
<dbReference type="Proteomes" id="UP000030758">
    <property type="component" value="Unassembled WGS sequence"/>
</dbReference>
<keyword evidence="4" id="KW-0378">Hydrolase</keyword>
<feature type="transmembrane region" description="Helical" evidence="13">
    <location>
        <begin position="228"/>
        <end position="245"/>
    </location>
</feature>
<evidence type="ECO:0000256" key="1">
    <source>
        <dbReference type="ARBA" id="ARBA00004370"/>
    </source>
</evidence>
<dbReference type="SUPFAM" id="SSF51695">
    <property type="entry name" value="PLC-like phosphodiesterases"/>
    <property type="match status" value="1"/>
</dbReference>
<evidence type="ECO:0000256" key="12">
    <source>
        <dbReference type="ARBA" id="ARBA00048947"/>
    </source>
</evidence>
<organism evidence="15">
    <name type="scientific">Trichuris suis</name>
    <name type="common">pig whipworm</name>
    <dbReference type="NCBI Taxonomy" id="68888"/>
    <lineage>
        <taxon>Eukaryota</taxon>
        <taxon>Metazoa</taxon>
        <taxon>Ecdysozoa</taxon>
        <taxon>Nematoda</taxon>
        <taxon>Enoplea</taxon>
        <taxon>Dorylaimia</taxon>
        <taxon>Trichinellida</taxon>
        <taxon>Trichuridae</taxon>
        <taxon>Trichuris</taxon>
    </lineage>
</organism>
<comment type="catalytic activity">
    <reaction evidence="10">
        <text>N-hexadecanoyl-1-(9Z-octadecenoyl)-sn-glycero-3-phosphoethanolamine + H2O = N-hexadecanoylethanolamine + 1-(9Z-octadecenoyl)-sn-glycero-3-phosphate + H(+)</text>
        <dbReference type="Rhea" id="RHEA:53168"/>
        <dbReference type="ChEBI" id="CHEBI:15377"/>
        <dbReference type="ChEBI" id="CHEBI:15378"/>
        <dbReference type="ChEBI" id="CHEBI:71464"/>
        <dbReference type="ChEBI" id="CHEBI:74544"/>
        <dbReference type="ChEBI" id="CHEBI:85217"/>
    </reaction>
    <physiologicalReaction direction="left-to-right" evidence="10">
        <dbReference type="Rhea" id="RHEA:53169"/>
    </physiologicalReaction>
</comment>
<evidence type="ECO:0000256" key="9">
    <source>
        <dbReference type="ARBA" id="ARBA00047392"/>
    </source>
</evidence>
<dbReference type="PROSITE" id="PS51704">
    <property type="entry name" value="GP_PDE"/>
    <property type="match status" value="1"/>
</dbReference>
<evidence type="ECO:0000259" key="14">
    <source>
        <dbReference type="PROSITE" id="PS51704"/>
    </source>
</evidence>
<feature type="domain" description="GP-PDE" evidence="14">
    <location>
        <begin position="42"/>
        <end position="333"/>
    </location>
</feature>
<dbReference type="AlphaFoldDB" id="A0A085NGU2"/>
<dbReference type="GO" id="GO:0004622">
    <property type="term" value="F:phosphatidylcholine lysophospholipase activity"/>
    <property type="evidence" value="ECO:0007669"/>
    <property type="project" value="TreeGrafter"/>
</dbReference>
<protein>
    <recommendedName>
        <fullName evidence="14">GP-PDE domain-containing protein</fullName>
    </recommendedName>
</protein>
<dbReference type="InterPro" id="IPR017946">
    <property type="entry name" value="PLC-like_Pdiesterase_TIM-brl"/>
</dbReference>
<dbReference type="InterPro" id="IPR030395">
    <property type="entry name" value="GP_PDE_dom"/>
</dbReference>
<name>A0A085NGU2_9BILA</name>
<dbReference type="Gene3D" id="3.20.20.190">
    <property type="entry name" value="Phosphatidylinositol (PI) phosphodiesterase"/>
    <property type="match status" value="1"/>
</dbReference>
<proteinExistence type="inferred from homology"/>
<evidence type="ECO:0000256" key="10">
    <source>
        <dbReference type="ARBA" id="ARBA00047538"/>
    </source>
</evidence>
<dbReference type="PANTHER" id="PTHR42758:SF2">
    <property type="entry name" value="PHOSPHATIDYLGLYCEROL PHOSPHOLIPASE C"/>
    <property type="match status" value="1"/>
</dbReference>
<accession>A0A085NGU2</accession>
<keyword evidence="5 13" id="KW-1133">Transmembrane helix</keyword>
<dbReference type="GO" id="GO:0046475">
    <property type="term" value="P:glycerophospholipid catabolic process"/>
    <property type="evidence" value="ECO:0007669"/>
    <property type="project" value="TreeGrafter"/>
</dbReference>
<dbReference type="PANTHER" id="PTHR42758">
    <property type="entry name" value="PHOSPHATIDYLGLYCEROL PHOSPHOLIPASE C"/>
    <property type="match status" value="1"/>
</dbReference>
<comment type="catalytic activity">
    <reaction evidence="9">
        <text>N-(5Z,8Z,11Z,14Z-eicosatetraenoyl)-1-(9Z-octadecenoyl)-sn-glycero-3-phosphoethanolamine + H2O = N-(5Z,8Z,11Z,14Z-eicosatetraenoyl)-ethanolamine + 1-(9Z-octadecenoyl)-sn-glycero-3-phosphate + H(+)</text>
        <dbReference type="Rhea" id="RHEA:45544"/>
        <dbReference type="ChEBI" id="CHEBI:2700"/>
        <dbReference type="ChEBI" id="CHEBI:15377"/>
        <dbReference type="ChEBI" id="CHEBI:15378"/>
        <dbReference type="ChEBI" id="CHEBI:74544"/>
        <dbReference type="ChEBI" id="CHEBI:85223"/>
    </reaction>
    <physiologicalReaction direction="left-to-right" evidence="9">
        <dbReference type="Rhea" id="RHEA:45545"/>
    </physiologicalReaction>
</comment>
<gene>
    <name evidence="15" type="ORF">M514_03705</name>
</gene>
<comment type="catalytic activity">
    <reaction evidence="12">
        <text>N,1-di-(9Z-octadecenoyl)-sn-glycero-3-phosphoethanolamine + H2O = N-(9Z-octadecenoyl) ethanolamine + 1-(9Z-octadecenoyl)-sn-glycero-3-phosphate + H(+)</text>
        <dbReference type="Rhea" id="RHEA:56460"/>
        <dbReference type="ChEBI" id="CHEBI:15377"/>
        <dbReference type="ChEBI" id="CHEBI:15378"/>
        <dbReference type="ChEBI" id="CHEBI:71466"/>
        <dbReference type="ChEBI" id="CHEBI:74544"/>
        <dbReference type="ChEBI" id="CHEBI:85222"/>
    </reaction>
    <physiologicalReaction direction="left-to-right" evidence="12">
        <dbReference type="Rhea" id="RHEA:56461"/>
    </physiologicalReaction>
</comment>
<evidence type="ECO:0000256" key="5">
    <source>
        <dbReference type="ARBA" id="ARBA00022989"/>
    </source>
</evidence>
<evidence type="ECO:0000256" key="3">
    <source>
        <dbReference type="ARBA" id="ARBA00022692"/>
    </source>
</evidence>
<dbReference type="Pfam" id="PF03009">
    <property type="entry name" value="GDPD"/>
    <property type="match status" value="1"/>
</dbReference>
<evidence type="ECO:0000256" key="6">
    <source>
        <dbReference type="ARBA" id="ARBA00023098"/>
    </source>
</evidence>
<evidence type="ECO:0000256" key="13">
    <source>
        <dbReference type="SAM" id="Phobius"/>
    </source>
</evidence>
<dbReference type="EMBL" id="KL367502">
    <property type="protein sequence ID" value="KFD68688.1"/>
    <property type="molecule type" value="Genomic_DNA"/>
</dbReference>
<dbReference type="GO" id="GO:0005789">
    <property type="term" value="C:endoplasmic reticulum membrane"/>
    <property type="evidence" value="ECO:0007669"/>
    <property type="project" value="TreeGrafter"/>
</dbReference>